<dbReference type="CDD" id="cd03019">
    <property type="entry name" value="DsbA_DsbA"/>
    <property type="match status" value="1"/>
</dbReference>
<keyword evidence="5" id="KW-0676">Redox-active center</keyword>
<dbReference type="InterPro" id="IPR001853">
    <property type="entry name" value="DSBA-like_thioredoxin_dom"/>
</dbReference>
<evidence type="ECO:0000256" key="4">
    <source>
        <dbReference type="ARBA" id="ARBA00023157"/>
    </source>
</evidence>
<evidence type="ECO:0000313" key="9">
    <source>
        <dbReference type="Proteomes" id="UP001193680"/>
    </source>
</evidence>
<evidence type="ECO:0000256" key="3">
    <source>
        <dbReference type="ARBA" id="ARBA00022729"/>
    </source>
</evidence>
<keyword evidence="4" id="KW-1015">Disulfide bond</keyword>
<dbReference type="InterPro" id="IPR050824">
    <property type="entry name" value="Thiol_disulfide_DsbA"/>
</dbReference>
<dbReference type="SUPFAM" id="SSF52833">
    <property type="entry name" value="Thioredoxin-like"/>
    <property type="match status" value="1"/>
</dbReference>
<keyword evidence="3 6" id="KW-0732">Signal</keyword>
<keyword evidence="9" id="KW-1185">Reference proteome</keyword>
<feature type="signal peptide" evidence="6">
    <location>
        <begin position="1"/>
        <end position="25"/>
    </location>
</feature>
<evidence type="ECO:0000259" key="7">
    <source>
        <dbReference type="Pfam" id="PF01323"/>
    </source>
</evidence>
<accession>A0ABS0BYL9</accession>
<sequence>MKRRSFIQQVAVLGSGLALAPASWANEPIVLTQDVNFKPVNRPQSIAPYSKKVVEVFGYSCPHCYHLEHSLNDWLKSKSDDIYFERMPVVFNNPVWIFMARVFYTAQELNVLDQSHTPFFNAIHRDHLRITSVEDVAAFFEQFGIKKQDFIDTFKGFKVEQLVRKAAELTADYGIEGVPAMVVNGKYITDVPMAGSRAKMWQVVELLTQR</sequence>
<gene>
    <name evidence="8" type="ORF">H8792_011155</name>
</gene>
<dbReference type="InterPro" id="IPR036249">
    <property type="entry name" value="Thioredoxin-like_sf"/>
</dbReference>
<dbReference type="InterPro" id="IPR023205">
    <property type="entry name" value="DsbA/DsbL"/>
</dbReference>
<evidence type="ECO:0000256" key="1">
    <source>
        <dbReference type="ARBA" id="ARBA00005791"/>
    </source>
</evidence>
<name>A0ABS0BYL9_9GAMM</name>
<evidence type="ECO:0000256" key="5">
    <source>
        <dbReference type="ARBA" id="ARBA00023284"/>
    </source>
</evidence>
<feature type="chain" id="PRO_5047288954" description="Thiol:disulfide interchange protein DsbA" evidence="6">
    <location>
        <begin position="26"/>
        <end position="210"/>
    </location>
</feature>
<proteinExistence type="inferred from homology"/>
<evidence type="ECO:0000256" key="6">
    <source>
        <dbReference type="SAM" id="SignalP"/>
    </source>
</evidence>
<dbReference type="PANTHER" id="PTHR35891:SF3">
    <property type="entry name" value="THIOL:DISULFIDE INTERCHANGE PROTEIN DSBL"/>
    <property type="match status" value="1"/>
</dbReference>
<protein>
    <recommendedName>
        <fullName evidence="2">Thiol:disulfide interchange protein DsbA</fullName>
    </recommendedName>
</protein>
<dbReference type="RefSeq" id="WP_185979047.1">
    <property type="nucleotide sequence ID" value="NZ_JACBGI020000031.1"/>
</dbReference>
<reference evidence="8 9" key="1">
    <citation type="submission" date="2020-11" db="EMBL/GenBank/DDBJ databases">
        <title>Sulfur oxidizing isolate from Hospital Hole Sinkhole.</title>
        <authorList>
            <person name="Scott K.M."/>
        </authorList>
    </citation>
    <scope>NUCLEOTIDE SEQUENCE [LARGE SCALE GENOMIC DNA]</scope>
    <source>
        <strain evidence="8 9">HH1</strain>
    </source>
</reference>
<organism evidence="8 9">
    <name type="scientific">Thiomicrorhabdus heinhorstiae</name>
    <dbReference type="NCBI Taxonomy" id="2748010"/>
    <lineage>
        <taxon>Bacteria</taxon>
        <taxon>Pseudomonadati</taxon>
        <taxon>Pseudomonadota</taxon>
        <taxon>Gammaproteobacteria</taxon>
        <taxon>Thiotrichales</taxon>
        <taxon>Piscirickettsiaceae</taxon>
        <taxon>Thiomicrorhabdus</taxon>
    </lineage>
</organism>
<comment type="caution">
    <text evidence="8">The sequence shown here is derived from an EMBL/GenBank/DDBJ whole genome shotgun (WGS) entry which is preliminary data.</text>
</comment>
<dbReference type="PANTHER" id="PTHR35891">
    <property type="entry name" value="THIOL:DISULFIDE INTERCHANGE PROTEIN DSBA"/>
    <property type="match status" value="1"/>
</dbReference>
<evidence type="ECO:0000313" key="8">
    <source>
        <dbReference type="EMBL" id="MBF6058901.1"/>
    </source>
</evidence>
<dbReference type="Gene3D" id="3.40.30.10">
    <property type="entry name" value="Glutaredoxin"/>
    <property type="match status" value="1"/>
</dbReference>
<dbReference type="EMBL" id="JACBGI020000031">
    <property type="protein sequence ID" value="MBF6058901.1"/>
    <property type="molecule type" value="Genomic_DNA"/>
</dbReference>
<dbReference type="Proteomes" id="UP001193680">
    <property type="component" value="Unassembled WGS sequence"/>
</dbReference>
<feature type="domain" description="DSBA-like thioredoxin" evidence="7">
    <location>
        <begin position="53"/>
        <end position="189"/>
    </location>
</feature>
<comment type="similarity">
    <text evidence="1">Belongs to the thioredoxin family. DsbA subfamily.</text>
</comment>
<evidence type="ECO:0000256" key="2">
    <source>
        <dbReference type="ARBA" id="ARBA00013831"/>
    </source>
</evidence>
<dbReference type="Pfam" id="PF01323">
    <property type="entry name" value="DSBA"/>
    <property type="match status" value="1"/>
</dbReference>